<keyword evidence="4" id="KW-0479">Metal-binding</keyword>
<dbReference type="PANTHER" id="PTHR30001:SF0">
    <property type="entry name" value="RIBONUCLEASE G"/>
    <property type="match status" value="1"/>
</dbReference>
<evidence type="ECO:0000256" key="8">
    <source>
        <dbReference type="SAM" id="Coils"/>
    </source>
</evidence>
<evidence type="ECO:0000256" key="4">
    <source>
        <dbReference type="ARBA" id="ARBA00022723"/>
    </source>
</evidence>
<dbReference type="Pfam" id="PF20833">
    <property type="entry name" value="RNase_E_G_Thio"/>
    <property type="match status" value="1"/>
</dbReference>
<keyword evidence="8" id="KW-0175">Coiled coil</keyword>
<feature type="domain" description="RNase E/G thioredoxin-like" evidence="10">
    <location>
        <begin position="433"/>
        <end position="514"/>
    </location>
</feature>
<dbReference type="Gene3D" id="3.40.1260.20">
    <property type="entry name" value="Ribonuclease E, catalytic domain"/>
    <property type="match status" value="1"/>
</dbReference>
<evidence type="ECO:0000256" key="5">
    <source>
        <dbReference type="ARBA" id="ARBA00022801"/>
    </source>
</evidence>
<evidence type="ECO:0000259" key="9">
    <source>
        <dbReference type="Pfam" id="PF10150"/>
    </source>
</evidence>
<evidence type="ECO:0000313" key="11">
    <source>
        <dbReference type="EMBL" id="RZD14137.1"/>
    </source>
</evidence>
<keyword evidence="6" id="KW-0460">Magnesium</keyword>
<evidence type="ECO:0000256" key="7">
    <source>
        <dbReference type="ARBA" id="ARBA00022884"/>
    </source>
</evidence>
<dbReference type="InterPro" id="IPR019307">
    <property type="entry name" value="RNA-bd_AU-1/RNase_E/G"/>
</dbReference>
<evidence type="ECO:0000313" key="12">
    <source>
        <dbReference type="Proteomes" id="UP000320813"/>
    </source>
</evidence>
<dbReference type="PANTHER" id="PTHR30001">
    <property type="entry name" value="RIBONUCLEASE"/>
    <property type="match status" value="1"/>
</dbReference>
<keyword evidence="2" id="KW-0963">Cytoplasm</keyword>
<sequence length="515" mass="59138">MTTELIINRDEYETRVALIESGQLSEIFIERKSDSPKHGNIYKGKVMQILPGIQASFIDIGWEKSAFLYAGDFYEIDAIDYDFFEPGAEEPPLNELNNDSEINIDTPAHKRVKKKRKGLPNIDQLLKKNQEILVQIAKEPVKTKGARVTSHISLPGRFLVYMPTSPSVGISRKIRSDEEKKRLKNIVLKYRSEGTGFIIRTAAENASEIDIEKDIKFLTALWNNIYRDQLKAKAPKLIFQDISISLRALRDLLNKTINKIIVDDREEYEKIVEFLTIQSPEYTNIVEFYANPLPIFEHFNIEKEIAKALNKKVWLKSGGYIVIDYAEALTAIDVNTGKYVGKKNFEDTILKTNLEAAKEIAYQLKLRNIGGIIVIDFIDMAKENHKEKVYHALENSLKNDRVKTTINKITELGLVEMTRKRTGNSITSAFLEQCPMCEGLGMIKSPQTICFEIFRSIPAYAKKTRSKKITITVHSHIMNKLYEYEKELKELEAAINKTIIIKMQDSFYPEYFEIS</sequence>
<dbReference type="GO" id="GO:0004540">
    <property type="term" value="F:RNA nuclease activity"/>
    <property type="evidence" value="ECO:0007669"/>
    <property type="project" value="InterPro"/>
</dbReference>
<keyword evidence="5" id="KW-0378">Hydrolase</keyword>
<reference evidence="11 12" key="1">
    <citation type="submission" date="2019-01" db="EMBL/GenBank/DDBJ databases">
        <title>Insights into ecological role of a new deltaproteobacterial order Candidatus Sinidesulfobacterales (Sva0485) by metagenomics and metatranscriptomics.</title>
        <authorList>
            <person name="Tan S."/>
            <person name="Liu J."/>
            <person name="Fang Y."/>
            <person name="Hedlund B.P."/>
            <person name="Lian Z.H."/>
            <person name="Huang L.Y."/>
            <person name="Li J.T."/>
            <person name="Huang L.N."/>
            <person name="Li W.J."/>
            <person name="Jiang H.C."/>
            <person name="Dong H.L."/>
            <person name="Shu W.S."/>
        </authorList>
    </citation>
    <scope>NUCLEOTIDE SEQUENCE [LARGE SCALE GENOMIC DNA]</scope>
    <source>
        <strain evidence="11">AP3</strain>
    </source>
</reference>
<dbReference type="EMBL" id="SGBD01000004">
    <property type="protein sequence ID" value="RZD14137.1"/>
    <property type="molecule type" value="Genomic_DNA"/>
</dbReference>
<organism evidence="11 12">
    <name type="scientific">Candidatus Acidulodesulfobacterium ferriphilum</name>
    <dbReference type="NCBI Taxonomy" id="2597223"/>
    <lineage>
        <taxon>Bacteria</taxon>
        <taxon>Deltaproteobacteria</taxon>
        <taxon>Candidatus Acidulodesulfobacterales</taxon>
        <taxon>Candidatus Acidulodesulfobacterium</taxon>
    </lineage>
</organism>
<evidence type="ECO:0000256" key="3">
    <source>
        <dbReference type="ARBA" id="ARBA00022722"/>
    </source>
</evidence>
<evidence type="ECO:0000256" key="6">
    <source>
        <dbReference type="ARBA" id="ARBA00022842"/>
    </source>
</evidence>
<evidence type="ECO:0000256" key="2">
    <source>
        <dbReference type="ARBA" id="ARBA00022490"/>
    </source>
</evidence>
<keyword evidence="3" id="KW-0540">Nuclease</keyword>
<dbReference type="Pfam" id="PF10150">
    <property type="entry name" value="RNase_E_G"/>
    <property type="match status" value="1"/>
</dbReference>
<protein>
    <submittedName>
        <fullName evidence="11">Rne/Rng family ribonuclease</fullName>
    </submittedName>
</protein>
<dbReference type="GO" id="GO:0046872">
    <property type="term" value="F:metal ion binding"/>
    <property type="evidence" value="ECO:0007669"/>
    <property type="project" value="UniProtKB-KW"/>
</dbReference>
<dbReference type="GO" id="GO:0016787">
    <property type="term" value="F:hydrolase activity"/>
    <property type="evidence" value="ECO:0007669"/>
    <property type="project" value="UniProtKB-KW"/>
</dbReference>
<dbReference type="InterPro" id="IPR012340">
    <property type="entry name" value="NA-bd_OB-fold"/>
</dbReference>
<dbReference type="NCBIfam" id="TIGR00757">
    <property type="entry name" value="RNaseEG"/>
    <property type="match status" value="1"/>
</dbReference>
<name>A0A519BA32_9DELT</name>
<dbReference type="Gene3D" id="2.40.50.140">
    <property type="entry name" value="Nucleic acid-binding proteins"/>
    <property type="match status" value="1"/>
</dbReference>
<comment type="cofactor">
    <cofactor evidence="1">
        <name>Mg(2+)</name>
        <dbReference type="ChEBI" id="CHEBI:18420"/>
    </cofactor>
</comment>
<proteinExistence type="predicted"/>
<evidence type="ECO:0000256" key="1">
    <source>
        <dbReference type="ARBA" id="ARBA00001946"/>
    </source>
</evidence>
<dbReference type="SUPFAM" id="SSF50249">
    <property type="entry name" value="Nucleic acid-binding proteins"/>
    <property type="match status" value="1"/>
</dbReference>
<dbReference type="InterPro" id="IPR004659">
    <property type="entry name" value="RNase_E/G"/>
</dbReference>
<dbReference type="InterPro" id="IPR048583">
    <property type="entry name" value="RNase_E_G_thioredoxin-like"/>
</dbReference>
<dbReference type="GO" id="GO:0005737">
    <property type="term" value="C:cytoplasm"/>
    <property type="evidence" value="ECO:0007669"/>
    <property type="project" value="TreeGrafter"/>
</dbReference>
<feature type="coiled-coil region" evidence="8">
    <location>
        <begin position="474"/>
        <end position="501"/>
    </location>
</feature>
<feature type="domain" description="RNA-binding protein AU-1/Ribonuclease E/G" evidence="9">
    <location>
        <begin position="153"/>
        <end position="422"/>
    </location>
</feature>
<comment type="caution">
    <text evidence="11">The sequence shown here is derived from an EMBL/GenBank/DDBJ whole genome shotgun (WGS) entry which is preliminary data.</text>
</comment>
<accession>A0A519BA32</accession>
<keyword evidence="7" id="KW-0694">RNA-binding</keyword>
<dbReference type="Proteomes" id="UP000320813">
    <property type="component" value="Unassembled WGS sequence"/>
</dbReference>
<dbReference type="GO" id="GO:0006364">
    <property type="term" value="P:rRNA processing"/>
    <property type="evidence" value="ECO:0007669"/>
    <property type="project" value="TreeGrafter"/>
</dbReference>
<dbReference type="CDD" id="cd04453">
    <property type="entry name" value="S1_RNase_E"/>
    <property type="match status" value="1"/>
</dbReference>
<dbReference type="AlphaFoldDB" id="A0A519BA32"/>
<gene>
    <name evidence="11" type="ORF">EVJ47_07850</name>
</gene>
<evidence type="ECO:0000259" key="10">
    <source>
        <dbReference type="Pfam" id="PF20833"/>
    </source>
</evidence>
<dbReference type="GO" id="GO:0003723">
    <property type="term" value="F:RNA binding"/>
    <property type="evidence" value="ECO:0007669"/>
    <property type="project" value="UniProtKB-KW"/>
</dbReference>